<reference evidence="2" key="1">
    <citation type="submission" date="2007-04" db="EMBL/GenBank/DDBJ databases">
        <title>Annotation of Pediculus humanus corporis strain USDA.</title>
        <authorList>
            <person name="Kirkness E."/>
            <person name="Hannick L."/>
            <person name="Hass B."/>
            <person name="Bruggner R."/>
            <person name="Lawson D."/>
            <person name="Bidwell S."/>
            <person name="Joardar V."/>
            <person name="Caler E."/>
            <person name="Walenz B."/>
            <person name="Inman J."/>
            <person name="Schobel S."/>
            <person name="Galinsky K."/>
            <person name="Amedeo P."/>
            <person name="Strausberg R."/>
        </authorList>
    </citation>
    <scope>NUCLEOTIDE SEQUENCE</scope>
    <source>
        <strain evidence="2">USDA</strain>
    </source>
</reference>
<dbReference type="EnsemblMetazoa" id="PHUM122260-RA">
    <property type="protein sequence ID" value="PHUM122260-PA"/>
    <property type="gene ID" value="PHUM122260"/>
</dbReference>
<dbReference type="OrthoDB" id="10059120at2759"/>
<dbReference type="eggNOG" id="KOG4081">
    <property type="taxonomic scope" value="Eukaryota"/>
</dbReference>
<dbReference type="Proteomes" id="UP000009046">
    <property type="component" value="Unassembled WGS sequence"/>
</dbReference>
<reference evidence="2" key="2">
    <citation type="submission" date="2007-04" db="EMBL/GenBank/DDBJ databases">
        <title>The genome of the human body louse.</title>
        <authorList>
            <consortium name="The Human Body Louse Genome Consortium"/>
            <person name="Kirkness E."/>
            <person name="Walenz B."/>
            <person name="Hass B."/>
            <person name="Bruggner R."/>
            <person name="Strausberg R."/>
        </authorList>
    </citation>
    <scope>NUCLEOTIDE SEQUENCE</scope>
    <source>
        <strain evidence="2">USDA</strain>
    </source>
</reference>
<dbReference type="EMBL" id="DS235083">
    <property type="protein sequence ID" value="EEB11494.1"/>
    <property type="molecule type" value="Genomic_DNA"/>
</dbReference>
<accession>E0VDN8</accession>
<sequence length="116" mass="13635">MKLKENKLTTDQFQFVTDEVNVVVRECIESILGNEKWNDEKQEQWNNRIMESIMEKMSQFKKPYKYIVQCTTVQRTGCCIDVANSCYWDLETDGSVTVRWESPDIYAIVSVFGIFV</sequence>
<dbReference type="PANTHER" id="PTHR21255:SF4">
    <property type="entry name" value="DYNEIN LIGHT CHAIN TCTEX-TYPE"/>
    <property type="match status" value="1"/>
</dbReference>
<protein>
    <submittedName>
        <fullName evidence="2 3">Dynein light chain Tctex-type, putative</fullName>
    </submittedName>
</protein>
<dbReference type="AlphaFoldDB" id="E0VDN8"/>
<keyword evidence="4" id="KW-1185">Reference proteome</keyword>
<dbReference type="GO" id="GO:0005737">
    <property type="term" value="C:cytoplasm"/>
    <property type="evidence" value="ECO:0007669"/>
    <property type="project" value="TreeGrafter"/>
</dbReference>
<dbReference type="RefSeq" id="XP_002424232.1">
    <property type="nucleotide sequence ID" value="XM_002424187.1"/>
</dbReference>
<dbReference type="InParanoid" id="E0VDN8"/>
<dbReference type="CTD" id="8238358"/>
<dbReference type="Gene3D" id="3.30.1140.40">
    <property type="entry name" value="Tctex-1"/>
    <property type="match status" value="1"/>
</dbReference>
<dbReference type="GO" id="GO:0005868">
    <property type="term" value="C:cytoplasmic dynein complex"/>
    <property type="evidence" value="ECO:0007669"/>
    <property type="project" value="TreeGrafter"/>
</dbReference>
<dbReference type="VEuPathDB" id="VectorBase:PHUM122260"/>
<dbReference type="CDD" id="cd21455">
    <property type="entry name" value="DLC-like_DYNLT1_DYNLT3"/>
    <property type="match status" value="1"/>
</dbReference>
<evidence type="ECO:0000256" key="1">
    <source>
        <dbReference type="ARBA" id="ARBA00005361"/>
    </source>
</evidence>
<dbReference type="HOGENOM" id="CLU_097204_7_2_1"/>
<dbReference type="Pfam" id="PF03645">
    <property type="entry name" value="Tctex-1"/>
    <property type="match status" value="1"/>
</dbReference>
<dbReference type="GeneID" id="8238358"/>
<name>E0VDN8_PEDHC</name>
<dbReference type="GO" id="GO:0007018">
    <property type="term" value="P:microtubule-based movement"/>
    <property type="evidence" value="ECO:0007669"/>
    <property type="project" value="TreeGrafter"/>
</dbReference>
<dbReference type="KEGG" id="phu:Phum_PHUM122260"/>
<dbReference type="PANTHER" id="PTHR21255">
    <property type="entry name" value="T-COMPLEX-ASSOCIATED-TESTIS-EXPRESSED 1/ DYNEIN LIGHT CHAIN"/>
    <property type="match status" value="1"/>
</dbReference>
<dbReference type="OMA" id="RIMESIM"/>
<evidence type="ECO:0000313" key="4">
    <source>
        <dbReference type="Proteomes" id="UP000009046"/>
    </source>
</evidence>
<dbReference type="EMBL" id="AAZO01001440">
    <property type="status" value="NOT_ANNOTATED_CDS"/>
    <property type="molecule type" value="Genomic_DNA"/>
</dbReference>
<gene>
    <name evidence="3" type="primary">8238358</name>
    <name evidence="2" type="ORF">Phum_PHUM122260</name>
</gene>
<proteinExistence type="inferred from homology"/>
<dbReference type="InterPro" id="IPR038586">
    <property type="entry name" value="Tctex-1-like_sf"/>
</dbReference>
<evidence type="ECO:0000313" key="2">
    <source>
        <dbReference type="EMBL" id="EEB11494.1"/>
    </source>
</evidence>
<organism>
    <name type="scientific">Pediculus humanus subsp. corporis</name>
    <name type="common">Body louse</name>
    <dbReference type="NCBI Taxonomy" id="121224"/>
    <lineage>
        <taxon>Eukaryota</taxon>
        <taxon>Metazoa</taxon>
        <taxon>Ecdysozoa</taxon>
        <taxon>Arthropoda</taxon>
        <taxon>Hexapoda</taxon>
        <taxon>Insecta</taxon>
        <taxon>Pterygota</taxon>
        <taxon>Neoptera</taxon>
        <taxon>Paraneoptera</taxon>
        <taxon>Psocodea</taxon>
        <taxon>Troctomorpha</taxon>
        <taxon>Phthiraptera</taxon>
        <taxon>Anoplura</taxon>
        <taxon>Pediculidae</taxon>
        <taxon>Pediculus</taxon>
    </lineage>
</organism>
<dbReference type="InterPro" id="IPR005334">
    <property type="entry name" value="Tctex-1-like"/>
</dbReference>
<dbReference type="GO" id="GO:0045505">
    <property type="term" value="F:dynein intermediate chain binding"/>
    <property type="evidence" value="ECO:0007669"/>
    <property type="project" value="TreeGrafter"/>
</dbReference>
<reference evidence="3" key="3">
    <citation type="submission" date="2021-02" db="UniProtKB">
        <authorList>
            <consortium name="EnsemblMetazoa"/>
        </authorList>
    </citation>
    <scope>IDENTIFICATION</scope>
    <source>
        <strain evidence="3">USDA</strain>
    </source>
</reference>
<comment type="similarity">
    <text evidence="1">Belongs to the dynein light chain Tctex-type family.</text>
</comment>
<evidence type="ECO:0000313" key="3">
    <source>
        <dbReference type="EnsemblMetazoa" id="PHUM122260-PA"/>
    </source>
</evidence>
<dbReference type="STRING" id="121224.E0VDN8"/>